<organism evidence="3 4">
    <name type="scientific">Rhodanobacter thiooxydans</name>
    <dbReference type="NCBI Taxonomy" id="416169"/>
    <lineage>
        <taxon>Bacteria</taxon>
        <taxon>Pseudomonadati</taxon>
        <taxon>Pseudomonadota</taxon>
        <taxon>Gammaproteobacteria</taxon>
        <taxon>Lysobacterales</taxon>
        <taxon>Rhodanobacteraceae</taxon>
        <taxon>Rhodanobacter</taxon>
    </lineage>
</organism>
<reference evidence="3 4" key="1">
    <citation type="journal article" date="2016" name="MBio">
        <title>Lateral Gene Transfer in a Heavy Metal-Contaminated-Groundwater Microbial Community.</title>
        <authorList>
            <person name="Hemme C.L."/>
            <person name="Green S.J."/>
            <person name="Rishishwar L."/>
            <person name="Prakash O."/>
            <person name="Pettenato A."/>
            <person name="Chakraborty R."/>
            <person name="Deutschbauer A.M."/>
            <person name="Van Nostrand J.D."/>
            <person name="Wu L."/>
            <person name="He Z."/>
            <person name="Jordan I.K."/>
            <person name="Hazen T.C."/>
            <person name="Arkin A.P."/>
            <person name="Kostka J.E."/>
            <person name="Zhou J."/>
        </authorList>
    </citation>
    <scope>NUCLEOTIDE SEQUENCE [LARGE SCALE GENOMIC DNA]</scope>
    <source>
        <strain evidence="3 4">FW104-T7</strain>
    </source>
</reference>
<feature type="domain" description="CAAX prenyl protease 2/Lysostaphin resistance protein A-like" evidence="2">
    <location>
        <begin position="136"/>
        <end position="227"/>
    </location>
</feature>
<keyword evidence="4" id="KW-1185">Reference proteome</keyword>
<name>A0A154QM43_9GAMM</name>
<feature type="transmembrane region" description="Helical" evidence="1">
    <location>
        <begin position="191"/>
        <end position="210"/>
    </location>
</feature>
<keyword evidence="1" id="KW-0812">Transmembrane</keyword>
<feature type="transmembrane region" description="Helical" evidence="1">
    <location>
        <begin position="167"/>
        <end position="185"/>
    </location>
</feature>
<dbReference type="GO" id="GO:0004175">
    <property type="term" value="F:endopeptidase activity"/>
    <property type="evidence" value="ECO:0007669"/>
    <property type="project" value="UniProtKB-ARBA"/>
</dbReference>
<evidence type="ECO:0000256" key="1">
    <source>
        <dbReference type="SAM" id="Phobius"/>
    </source>
</evidence>
<dbReference type="STRING" id="416169.RHOFW104T7_06390"/>
<comment type="caution">
    <text evidence="3">The sequence shown here is derived from an EMBL/GenBank/DDBJ whole genome shotgun (WGS) entry which is preliminary data.</text>
</comment>
<evidence type="ECO:0000313" key="4">
    <source>
        <dbReference type="Proteomes" id="UP000076131"/>
    </source>
</evidence>
<feature type="transmembrane region" description="Helical" evidence="1">
    <location>
        <begin position="44"/>
        <end position="63"/>
    </location>
</feature>
<dbReference type="PANTHER" id="PTHR36435:SF1">
    <property type="entry name" value="CAAX AMINO TERMINAL PROTEASE FAMILY PROTEIN"/>
    <property type="match status" value="1"/>
</dbReference>
<feature type="transmembrane region" description="Helical" evidence="1">
    <location>
        <begin position="12"/>
        <end position="32"/>
    </location>
</feature>
<keyword evidence="1" id="KW-0472">Membrane</keyword>
<accession>A0A154QM43</accession>
<dbReference type="Proteomes" id="UP000076131">
    <property type="component" value="Unassembled WGS sequence"/>
</dbReference>
<dbReference type="InterPro" id="IPR052710">
    <property type="entry name" value="CAAX_protease"/>
</dbReference>
<evidence type="ECO:0000313" key="3">
    <source>
        <dbReference type="EMBL" id="KZC24888.1"/>
    </source>
</evidence>
<feature type="transmembrane region" description="Helical" evidence="1">
    <location>
        <begin position="69"/>
        <end position="87"/>
    </location>
</feature>
<evidence type="ECO:0000259" key="2">
    <source>
        <dbReference type="Pfam" id="PF02517"/>
    </source>
</evidence>
<feature type="transmembrane region" description="Helical" evidence="1">
    <location>
        <begin position="134"/>
        <end position="155"/>
    </location>
</feature>
<gene>
    <name evidence="3" type="ORF">RHOFW104T7_06390</name>
</gene>
<dbReference type="PANTHER" id="PTHR36435">
    <property type="entry name" value="SLR1288 PROTEIN"/>
    <property type="match status" value="1"/>
</dbReference>
<dbReference type="EMBL" id="LVJS01000017">
    <property type="protein sequence ID" value="KZC24888.1"/>
    <property type="molecule type" value="Genomic_DNA"/>
</dbReference>
<keyword evidence="1" id="KW-1133">Transmembrane helix</keyword>
<dbReference type="Pfam" id="PF02517">
    <property type="entry name" value="Rce1-like"/>
    <property type="match status" value="1"/>
</dbReference>
<sequence>MNGSRIPCSRGLWIFTGYLVIRLMVEAAGTIGPERILQLPDEQARLIGAYAGLLGEGLAAGGVWLLVRYYYGLWSNVGGIVAMGLFVPVSKQVMLSVLGGVASAAVVLALNTSSPSGSSPRSPAIDMYTTHGKALLYFWLIAGITVAPFVEELLFRGVAFSVVASHFNAFAGAVASVLLFMLVHVPQLTHHWTSAVAITTLATTCAIIRVNKGSLWAAMILHGSYNASLAVSTLV</sequence>
<protein>
    <recommendedName>
        <fullName evidence="2">CAAX prenyl protease 2/Lysostaphin resistance protein A-like domain-containing protein</fullName>
    </recommendedName>
</protein>
<dbReference type="InterPro" id="IPR003675">
    <property type="entry name" value="Rce1/LyrA-like_dom"/>
</dbReference>
<proteinExistence type="predicted"/>
<dbReference type="GO" id="GO:0080120">
    <property type="term" value="P:CAAX-box protein maturation"/>
    <property type="evidence" value="ECO:0007669"/>
    <property type="project" value="UniProtKB-ARBA"/>
</dbReference>
<dbReference type="AlphaFoldDB" id="A0A154QM43"/>